<proteinExistence type="predicted"/>
<organism evidence="2 3">
    <name type="scientific">Catenuloplanes indicus</name>
    <dbReference type="NCBI Taxonomy" id="137267"/>
    <lineage>
        <taxon>Bacteria</taxon>
        <taxon>Bacillati</taxon>
        <taxon>Actinomycetota</taxon>
        <taxon>Actinomycetes</taxon>
        <taxon>Micromonosporales</taxon>
        <taxon>Micromonosporaceae</taxon>
        <taxon>Catenuloplanes</taxon>
    </lineage>
</organism>
<dbReference type="EMBL" id="JAUSUZ010000001">
    <property type="protein sequence ID" value="MDQ0366211.1"/>
    <property type="molecule type" value="Genomic_DNA"/>
</dbReference>
<dbReference type="PANTHER" id="PTHR36222">
    <property type="entry name" value="SERINE PROTEASE INHIBITOR RV3364C"/>
    <property type="match status" value="1"/>
</dbReference>
<protein>
    <submittedName>
        <fullName evidence="2">Regulator of Ras-like GTPase activity (Roadblock/LC7/MglB family)</fullName>
    </submittedName>
</protein>
<dbReference type="Proteomes" id="UP001240236">
    <property type="component" value="Unassembled WGS sequence"/>
</dbReference>
<dbReference type="PANTHER" id="PTHR36222:SF1">
    <property type="entry name" value="SERINE PROTEASE INHIBITOR RV3364C"/>
    <property type="match status" value="1"/>
</dbReference>
<dbReference type="Pfam" id="PF03259">
    <property type="entry name" value="Robl_LC7"/>
    <property type="match status" value="1"/>
</dbReference>
<dbReference type="Gene3D" id="3.30.450.30">
    <property type="entry name" value="Dynein light chain 2a, cytoplasmic"/>
    <property type="match status" value="1"/>
</dbReference>
<dbReference type="SUPFAM" id="SSF103196">
    <property type="entry name" value="Roadblock/LC7 domain"/>
    <property type="match status" value="1"/>
</dbReference>
<keyword evidence="3" id="KW-1185">Reference proteome</keyword>
<sequence>METDRAVLAELARLRSRLPDLTATVIAGVDGMLLAYDAPGLQPETIAALAAANLGLTQRFAQTVGHGDLRETMIQSSGGYVAIYAAGLRTLLAVLARPSANVARIHHEARRTARRLGELLDPVEARPPAPAPPHVVPVEGQVPLAKRTPMAALQSSVPGQRAG</sequence>
<dbReference type="InterPro" id="IPR053141">
    <property type="entry name" value="Mycobact_SerProt_Inhib_Rv3364c"/>
</dbReference>
<feature type="domain" description="Roadblock/LAMTOR2" evidence="1">
    <location>
        <begin position="8"/>
        <end position="96"/>
    </location>
</feature>
<reference evidence="2 3" key="1">
    <citation type="submission" date="2023-07" db="EMBL/GenBank/DDBJ databases">
        <title>Sequencing the genomes of 1000 actinobacteria strains.</title>
        <authorList>
            <person name="Klenk H.-P."/>
        </authorList>
    </citation>
    <scope>NUCLEOTIDE SEQUENCE [LARGE SCALE GENOMIC DNA]</scope>
    <source>
        <strain evidence="2 3">DSM 44709</strain>
    </source>
</reference>
<evidence type="ECO:0000313" key="2">
    <source>
        <dbReference type="EMBL" id="MDQ0366211.1"/>
    </source>
</evidence>
<dbReference type="RefSeq" id="WP_307239377.1">
    <property type="nucleotide sequence ID" value="NZ_JAUSUZ010000001.1"/>
</dbReference>
<name>A0AAE4AXY3_9ACTN</name>
<evidence type="ECO:0000313" key="3">
    <source>
        <dbReference type="Proteomes" id="UP001240236"/>
    </source>
</evidence>
<gene>
    <name evidence="2" type="ORF">J2S42_002880</name>
</gene>
<dbReference type="AlphaFoldDB" id="A0AAE4AXY3"/>
<accession>A0AAE4AXY3</accession>
<dbReference type="InterPro" id="IPR004942">
    <property type="entry name" value="Roadblock/LAMTOR2_dom"/>
</dbReference>
<comment type="caution">
    <text evidence="2">The sequence shown here is derived from an EMBL/GenBank/DDBJ whole genome shotgun (WGS) entry which is preliminary data.</text>
</comment>
<evidence type="ECO:0000259" key="1">
    <source>
        <dbReference type="SMART" id="SM00960"/>
    </source>
</evidence>
<dbReference type="SMART" id="SM00960">
    <property type="entry name" value="Robl_LC7"/>
    <property type="match status" value="1"/>
</dbReference>